<protein>
    <submittedName>
        <fullName evidence="2">Uncharacterized protein</fullName>
    </submittedName>
</protein>
<keyword evidence="3" id="KW-1185">Reference proteome</keyword>
<dbReference type="AlphaFoldDB" id="A0AAE0CYV9"/>
<evidence type="ECO:0000313" key="2">
    <source>
        <dbReference type="EMBL" id="KAK2730424.1"/>
    </source>
</evidence>
<evidence type="ECO:0000313" key="3">
    <source>
        <dbReference type="Proteomes" id="UP001281614"/>
    </source>
</evidence>
<feature type="region of interest" description="Disordered" evidence="1">
    <location>
        <begin position="105"/>
        <end position="128"/>
    </location>
</feature>
<name>A0AAE0CYV9_COLKA</name>
<proteinExistence type="predicted"/>
<sequence length="248" mass="27827">MSTKGHAVLQDLSYKLGSRTVQVTVSPRPAKFAERRAVLHSLQKFARVEVFKKLNDNSSFISVLADKAQAKSLVNMSPLQYQIAIPRLHGSVQMFLTNANSPEPIIKKSKASESAPETETTRPGAEEDHKEFTVHIFPAETYIHAAAIRSSPLHGPWHESRRETTMMSTLKETLPKNIMTEGMADWETGGQIPASDKSQLWEDILLGSKSMDVSTRAIIDRIQRRERREATPPIMNGLLQLRQRSRDG</sequence>
<gene>
    <name evidence="2" type="ORF">CKAH01_09538</name>
</gene>
<comment type="caution">
    <text evidence="2">The sequence shown here is derived from an EMBL/GenBank/DDBJ whole genome shotgun (WGS) entry which is preliminary data.</text>
</comment>
<organism evidence="2 3">
    <name type="scientific">Colletotrichum kahawae</name>
    <name type="common">Coffee berry disease fungus</name>
    <dbReference type="NCBI Taxonomy" id="34407"/>
    <lineage>
        <taxon>Eukaryota</taxon>
        <taxon>Fungi</taxon>
        <taxon>Dikarya</taxon>
        <taxon>Ascomycota</taxon>
        <taxon>Pezizomycotina</taxon>
        <taxon>Sordariomycetes</taxon>
        <taxon>Hypocreomycetidae</taxon>
        <taxon>Glomerellales</taxon>
        <taxon>Glomerellaceae</taxon>
        <taxon>Colletotrichum</taxon>
        <taxon>Colletotrichum gloeosporioides species complex</taxon>
    </lineage>
</organism>
<dbReference type="EMBL" id="VYYT01000666">
    <property type="protein sequence ID" value="KAK2730424.1"/>
    <property type="molecule type" value="Genomic_DNA"/>
</dbReference>
<reference evidence="2" key="1">
    <citation type="submission" date="2023-02" db="EMBL/GenBank/DDBJ databases">
        <title>Colletotrichum kahawae CIFC_Que2 genome sequencing and assembly.</title>
        <authorList>
            <person name="Baroncelli R."/>
        </authorList>
    </citation>
    <scope>NUCLEOTIDE SEQUENCE</scope>
    <source>
        <strain evidence="2">CIFC_Que2</strain>
    </source>
</reference>
<evidence type="ECO:0000256" key="1">
    <source>
        <dbReference type="SAM" id="MobiDB-lite"/>
    </source>
</evidence>
<dbReference type="Proteomes" id="UP001281614">
    <property type="component" value="Unassembled WGS sequence"/>
</dbReference>
<accession>A0AAE0CYV9</accession>